<dbReference type="Proteomes" id="UP000279236">
    <property type="component" value="Unassembled WGS sequence"/>
</dbReference>
<dbReference type="AlphaFoldDB" id="A0A427YAW6"/>
<keyword evidence="1" id="KW-0802">TPR repeat</keyword>
<comment type="caution">
    <text evidence="2">The sequence shown here is derived from an EMBL/GenBank/DDBJ whole genome shotgun (WGS) entry which is preliminary data.</text>
</comment>
<dbReference type="OrthoDB" id="2423701at2759"/>
<reference evidence="2 3" key="1">
    <citation type="submission" date="2018-11" db="EMBL/GenBank/DDBJ databases">
        <title>Genome sequence of Apiotrichum porosum DSM 27194.</title>
        <authorList>
            <person name="Aliyu H."/>
            <person name="Gorte O."/>
            <person name="Ochsenreither K."/>
        </authorList>
    </citation>
    <scope>NUCLEOTIDE SEQUENCE [LARGE SCALE GENOMIC DNA]</scope>
    <source>
        <strain evidence="2 3">DSM 27194</strain>
    </source>
</reference>
<dbReference type="GeneID" id="39585369"/>
<proteinExistence type="predicted"/>
<organism evidence="2 3">
    <name type="scientific">Apiotrichum porosum</name>
    <dbReference type="NCBI Taxonomy" id="105984"/>
    <lineage>
        <taxon>Eukaryota</taxon>
        <taxon>Fungi</taxon>
        <taxon>Dikarya</taxon>
        <taxon>Basidiomycota</taxon>
        <taxon>Agaricomycotina</taxon>
        <taxon>Tremellomycetes</taxon>
        <taxon>Trichosporonales</taxon>
        <taxon>Trichosporonaceae</taxon>
        <taxon>Apiotrichum</taxon>
    </lineage>
</organism>
<feature type="repeat" description="TPR" evidence="1">
    <location>
        <begin position="36"/>
        <end position="69"/>
    </location>
</feature>
<dbReference type="EMBL" id="RSCE01000001">
    <property type="protein sequence ID" value="RSH88291.1"/>
    <property type="molecule type" value="Genomic_DNA"/>
</dbReference>
<name>A0A427YAW6_9TREE</name>
<protein>
    <submittedName>
        <fullName evidence="2">Uncharacterized protein</fullName>
    </submittedName>
</protein>
<dbReference type="PROSITE" id="PS50005">
    <property type="entry name" value="TPR"/>
    <property type="match status" value="1"/>
</dbReference>
<sequence length="324" mass="36983">MPRRPTKPLPRRHLLETGYTYTPPVDGTSMQDVKEAKIQFERGSALYKVGEYEEAADAFNEAFAFGYAPRKPRLALCRSLLHLDQDSIEAAREQVTRVCKRNDKLPEGSIKADYYPIRNVQDEYARLQSLLPPPPPTSTSPWADLPVELIVAIGTFAMEADPKWKDVDPEHKVTGPTYKGKVPKEHVKPDVVFSMTGVCTTWRCAILGAPVLWSRLKLSKKRPVLKLKMFLERSKQSIIFLGLPLFRTLRTSQWEAIADLLGPGLDKVCHFEATYAEKVLQWTTRGCRELQVENEYFKVENYHGRVEGIIQDFLEEASVYRSQL</sequence>
<dbReference type="InterPro" id="IPR011990">
    <property type="entry name" value="TPR-like_helical_dom_sf"/>
</dbReference>
<dbReference type="Gene3D" id="1.25.40.10">
    <property type="entry name" value="Tetratricopeptide repeat domain"/>
    <property type="match status" value="1"/>
</dbReference>
<dbReference type="RefSeq" id="XP_028480499.1">
    <property type="nucleotide sequence ID" value="XM_028616642.1"/>
</dbReference>
<dbReference type="SUPFAM" id="SSF48452">
    <property type="entry name" value="TPR-like"/>
    <property type="match status" value="1"/>
</dbReference>
<dbReference type="InterPro" id="IPR019734">
    <property type="entry name" value="TPR_rpt"/>
</dbReference>
<evidence type="ECO:0000313" key="2">
    <source>
        <dbReference type="EMBL" id="RSH88291.1"/>
    </source>
</evidence>
<accession>A0A427YAW6</accession>
<gene>
    <name evidence="2" type="ORF">EHS24_000826</name>
</gene>
<evidence type="ECO:0000313" key="3">
    <source>
        <dbReference type="Proteomes" id="UP000279236"/>
    </source>
</evidence>
<evidence type="ECO:0000256" key="1">
    <source>
        <dbReference type="PROSITE-ProRule" id="PRU00339"/>
    </source>
</evidence>
<keyword evidence="3" id="KW-1185">Reference proteome</keyword>